<proteinExistence type="predicted"/>
<reference evidence="2" key="1">
    <citation type="submission" date="2014-09" db="EMBL/GenBank/DDBJ databases">
        <authorList>
            <person name="Magalhaes I.L.F."/>
            <person name="Oliveira U."/>
            <person name="Santos F.R."/>
            <person name="Vidigal T.H.D.A."/>
            <person name="Brescovit A.D."/>
            <person name="Santos A.J."/>
        </authorList>
    </citation>
    <scope>NUCLEOTIDE SEQUENCE</scope>
    <source>
        <tissue evidence="2">Shoot tissue taken approximately 20 cm above the soil surface</tissue>
    </source>
</reference>
<evidence type="ECO:0000256" key="1">
    <source>
        <dbReference type="SAM" id="MobiDB-lite"/>
    </source>
</evidence>
<sequence>MRRTTCTARTSPATGWRCSGSGGSSSRRR</sequence>
<name>A0A0A9AK85_ARUDO</name>
<feature type="compositionally biased region" description="Polar residues" evidence="1">
    <location>
        <begin position="1"/>
        <end position="13"/>
    </location>
</feature>
<protein>
    <submittedName>
        <fullName evidence="2">Uncharacterized protein</fullName>
    </submittedName>
</protein>
<feature type="region of interest" description="Disordered" evidence="1">
    <location>
        <begin position="1"/>
        <end position="29"/>
    </location>
</feature>
<organism evidence="2">
    <name type="scientific">Arundo donax</name>
    <name type="common">Giant reed</name>
    <name type="synonym">Donax arundinaceus</name>
    <dbReference type="NCBI Taxonomy" id="35708"/>
    <lineage>
        <taxon>Eukaryota</taxon>
        <taxon>Viridiplantae</taxon>
        <taxon>Streptophyta</taxon>
        <taxon>Embryophyta</taxon>
        <taxon>Tracheophyta</taxon>
        <taxon>Spermatophyta</taxon>
        <taxon>Magnoliopsida</taxon>
        <taxon>Liliopsida</taxon>
        <taxon>Poales</taxon>
        <taxon>Poaceae</taxon>
        <taxon>PACMAD clade</taxon>
        <taxon>Arundinoideae</taxon>
        <taxon>Arundineae</taxon>
        <taxon>Arundo</taxon>
    </lineage>
</organism>
<dbReference type="AlphaFoldDB" id="A0A0A9AK85"/>
<dbReference type="EMBL" id="GBRH01246339">
    <property type="protein sequence ID" value="JAD51556.1"/>
    <property type="molecule type" value="Transcribed_RNA"/>
</dbReference>
<evidence type="ECO:0000313" key="2">
    <source>
        <dbReference type="EMBL" id="JAD51556.1"/>
    </source>
</evidence>
<reference evidence="2" key="2">
    <citation type="journal article" date="2015" name="Data Brief">
        <title>Shoot transcriptome of the giant reed, Arundo donax.</title>
        <authorList>
            <person name="Barrero R.A."/>
            <person name="Guerrero F.D."/>
            <person name="Moolhuijzen P."/>
            <person name="Goolsby J.A."/>
            <person name="Tidwell J."/>
            <person name="Bellgard S.E."/>
            <person name="Bellgard M.I."/>
        </authorList>
    </citation>
    <scope>NUCLEOTIDE SEQUENCE</scope>
    <source>
        <tissue evidence="2">Shoot tissue taken approximately 20 cm above the soil surface</tissue>
    </source>
</reference>
<accession>A0A0A9AK85</accession>